<proteinExistence type="predicted"/>
<keyword evidence="1" id="KW-0472">Membrane</keyword>
<dbReference type="PANTHER" id="PTHR35107:SF2">
    <property type="entry name" value="EXPRESSED PROTEIN"/>
    <property type="match status" value="1"/>
</dbReference>
<comment type="caution">
    <text evidence="3">The sequence shown here is derived from an EMBL/GenBank/DDBJ whole genome shotgun (WGS) entry which is preliminary data.</text>
</comment>
<sequence length="194" mass="21092">MANSTLLFLLFSVLVTLLSTPTATARPCKTLFIAYTFSIKPLYPNPNPNPNSLQDPSSSSSSSLGFVTQITRLRSFSSSSSNIVFNRPPVDQDDGADFEAPVHRRPVLPFGISSASIRDRTKDIVSVVVALLFGVGCGALTAATMYLLWSLYDYHCCSPYDSDDESDDDGDVKKIGYVLIPEVDSTPKPAKEEI</sequence>
<keyword evidence="1" id="KW-1133">Transmembrane helix</keyword>
<feature type="signal peptide" evidence="2">
    <location>
        <begin position="1"/>
        <end position="25"/>
    </location>
</feature>
<evidence type="ECO:0000313" key="4">
    <source>
        <dbReference type="Proteomes" id="UP001159364"/>
    </source>
</evidence>
<evidence type="ECO:0000256" key="1">
    <source>
        <dbReference type="SAM" id="Phobius"/>
    </source>
</evidence>
<keyword evidence="4" id="KW-1185">Reference proteome</keyword>
<evidence type="ECO:0008006" key="5">
    <source>
        <dbReference type="Google" id="ProtNLM"/>
    </source>
</evidence>
<reference evidence="3 4" key="1">
    <citation type="submission" date="2021-09" db="EMBL/GenBank/DDBJ databases">
        <title>Genomic insights and catalytic innovation underlie evolution of tropane alkaloids biosynthesis.</title>
        <authorList>
            <person name="Wang Y.-J."/>
            <person name="Tian T."/>
            <person name="Huang J.-P."/>
            <person name="Huang S.-X."/>
        </authorList>
    </citation>
    <scope>NUCLEOTIDE SEQUENCE [LARGE SCALE GENOMIC DNA]</scope>
    <source>
        <strain evidence="3">KIB-2018</strain>
        <tissue evidence="3">Leaf</tissue>
    </source>
</reference>
<evidence type="ECO:0000256" key="2">
    <source>
        <dbReference type="SAM" id="SignalP"/>
    </source>
</evidence>
<protein>
    <recommendedName>
        <fullName evidence="5">Transmembrane protein</fullName>
    </recommendedName>
</protein>
<organism evidence="3 4">
    <name type="scientific">Erythroxylum novogranatense</name>
    <dbReference type="NCBI Taxonomy" id="1862640"/>
    <lineage>
        <taxon>Eukaryota</taxon>
        <taxon>Viridiplantae</taxon>
        <taxon>Streptophyta</taxon>
        <taxon>Embryophyta</taxon>
        <taxon>Tracheophyta</taxon>
        <taxon>Spermatophyta</taxon>
        <taxon>Magnoliopsida</taxon>
        <taxon>eudicotyledons</taxon>
        <taxon>Gunneridae</taxon>
        <taxon>Pentapetalae</taxon>
        <taxon>rosids</taxon>
        <taxon>fabids</taxon>
        <taxon>Malpighiales</taxon>
        <taxon>Erythroxylaceae</taxon>
        <taxon>Erythroxylum</taxon>
    </lineage>
</organism>
<keyword evidence="2" id="KW-0732">Signal</keyword>
<gene>
    <name evidence="3" type="ORF">K2173_003778</name>
</gene>
<evidence type="ECO:0000313" key="3">
    <source>
        <dbReference type="EMBL" id="KAJ8752170.1"/>
    </source>
</evidence>
<accession>A0AAV8SIX6</accession>
<name>A0AAV8SIX6_9ROSI</name>
<dbReference type="AlphaFoldDB" id="A0AAV8SIX6"/>
<feature type="chain" id="PRO_5043586229" description="Transmembrane protein" evidence="2">
    <location>
        <begin position="26"/>
        <end position="194"/>
    </location>
</feature>
<dbReference type="EMBL" id="JAIWQS010000010">
    <property type="protein sequence ID" value="KAJ8752170.1"/>
    <property type="molecule type" value="Genomic_DNA"/>
</dbReference>
<feature type="transmembrane region" description="Helical" evidence="1">
    <location>
        <begin position="124"/>
        <end position="149"/>
    </location>
</feature>
<dbReference type="PANTHER" id="PTHR35107">
    <property type="entry name" value="EXPRESSED PROTEIN"/>
    <property type="match status" value="1"/>
</dbReference>
<keyword evidence="1" id="KW-0812">Transmembrane</keyword>
<dbReference type="Proteomes" id="UP001159364">
    <property type="component" value="Linkage Group LG10"/>
</dbReference>